<proteinExistence type="predicted"/>
<name>A0A0F9IXU6_9ZZZZ</name>
<dbReference type="Pfam" id="PF02754">
    <property type="entry name" value="CCG"/>
    <property type="match status" value="2"/>
</dbReference>
<keyword evidence="1" id="KW-0004">4Fe-4S</keyword>
<organism evidence="7">
    <name type="scientific">marine sediment metagenome</name>
    <dbReference type="NCBI Taxonomy" id="412755"/>
    <lineage>
        <taxon>unclassified sequences</taxon>
        <taxon>metagenomes</taxon>
        <taxon>ecological metagenomes</taxon>
    </lineage>
</organism>
<protein>
    <recommendedName>
        <fullName evidence="6">Cysteine-rich domain-containing protein</fullName>
    </recommendedName>
</protein>
<keyword evidence="2" id="KW-0479">Metal-binding</keyword>
<dbReference type="InterPro" id="IPR004017">
    <property type="entry name" value="Cys_rich_dom"/>
</dbReference>
<evidence type="ECO:0000259" key="6">
    <source>
        <dbReference type="Pfam" id="PF02754"/>
    </source>
</evidence>
<dbReference type="PANTHER" id="PTHR32479:SF19">
    <property type="entry name" value="ANAEROBIC GLYCEROL-3-PHOSPHATE DEHYDROGENASE SUBUNIT C"/>
    <property type="match status" value="1"/>
</dbReference>
<evidence type="ECO:0000256" key="2">
    <source>
        <dbReference type="ARBA" id="ARBA00022723"/>
    </source>
</evidence>
<dbReference type="AlphaFoldDB" id="A0A0F9IXU6"/>
<keyword evidence="4" id="KW-0408">Iron</keyword>
<feature type="domain" description="Cysteine-rich" evidence="6">
    <location>
        <begin position="150"/>
        <end position="233"/>
    </location>
</feature>
<evidence type="ECO:0000256" key="4">
    <source>
        <dbReference type="ARBA" id="ARBA00023004"/>
    </source>
</evidence>
<keyword evidence="3" id="KW-0677">Repeat</keyword>
<feature type="domain" description="Cysteine-rich" evidence="6">
    <location>
        <begin position="20"/>
        <end position="104"/>
    </location>
</feature>
<gene>
    <name evidence="7" type="ORF">LCGC14_1600300</name>
</gene>
<dbReference type="GO" id="GO:0016491">
    <property type="term" value="F:oxidoreductase activity"/>
    <property type="evidence" value="ECO:0007669"/>
    <property type="project" value="UniProtKB-ARBA"/>
</dbReference>
<evidence type="ECO:0000256" key="3">
    <source>
        <dbReference type="ARBA" id="ARBA00022737"/>
    </source>
</evidence>
<dbReference type="GO" id="GO:0046872">
    <property type="term" value="F:metal ion binding"/>
    <property type="evidence" value="ECO:0007669"/>
    <property type="project" value="UniProtKB-KW"/>
</dbReference>
<comment type="caution">
    <text evidence="7">The sequence shown here is derived from an EMBL/GenBank/DDBJ whole genome shotgun (WGS) entry which is preliminary data.</text>
</comment>
<dbReference type="EMBL" id="LAZR01012826">
    <property type="protein sequence ID" value="KKM24914.1"/>
    <property type="molecule type" value="Genomic_DNA"/>
</dbReference>
<dbReference type="GO" id="GO:0051539">
    <property type="term" value="F:4 iron, 4 sulfur cluster binding"/>
    <property type="evidence" value="ECO:0007669"/>
    <property type="project" value="UniProtKB-KW"/>
</dbReference>
<sequence length="264" mass="29206">MTEKGVTEKGVTEKGVTEKVVYFSGCYANYYHPQIGEAFVEVMEANGIEVLLAEQKCCGMPMMSNGNFKGAKKNFKEIVQSLSEMAASGLDIITTCPSCSFMLKKEGLPFFDCEEARFVSSRVLNAPEYLVRLLHQGRLDTMFGETPLKVLYHNPCHLKVQGIREESVALLELIPGISVSKVVDSCCGMGGSYGMKAAHYDLSVKIARKLWGEIEDAEVDSVVTECGTCMLQIEARQDTKKAVHPIVLINEAYKKRKRGQAHFA</sequence>
<accession>A0A0F9IXU6</accession>
<evidence type="ECO:0000313" key="7">
    <source>
        <dbReference type="EMBL" id="KKM24914.1"/>
    </source>
</evidence>
<evidence type="ECO:0000256" key="5">
    <source>
        <dbReference type="ARBA" id="ARBA00023014"/>
    </source>
</evidence>
<keyword evidence="5" id="KW-0411">Iron-sulfur</keyword>
<evidence type="ECO:0000256" key="1">
    <source>
        <dbReference type="ARBA" id="ARBA00022485"/>
    </source>
</evidence>
<reference evidence="7" key="1">
    <citation type="journal article" date="2015" name="Nature">
        <title>Complex archaea that bridge the gap between prokaryotes and eukaryotes.</title>
        <authorList>
            <person name="Spang A."/>
            <person name="Saw J.H."/>
            <person name="Jorgensen S.L."/>
            <person name="Zaremba-Niedzwiedzka K."/>
            <person name="Martijn J."/>
            <person name="Lind A.E."/>
            <person name="van Eijk R."/>
            <person name="Schleper C."/>
            <person name="Guy L."/>
            <person name="Ettema T.J."/>
        </authorList>
    </citation>
    <scope>NUCLEOTIDE SEQUENCE</scope>
</reference>
<dbReference type="PANTHER" id="PTHR32479">
    <property type="entry name" value="GLYCOLATE OXIDASE IRON-SULFUR SUBUNIT"/>
    <property type="match status" value="1"/>
</dbReference>